<gene>
    <name evidence="1" type="ORF">ACFP4F_06630</name>
</gene>
<dbReference type="Pfam" id="PF20218">
    <property type="entry name" value="DUF6578"/>
    <property type="match status" value="1"/>
</dbReference>
<sequence>MTGPGSNVSPQNAADDAAAGVRRVFYADWEMGCCGTPFSVGDEVSWTVERTVDEMWDWERNNHGPDPDDPAPVTGRVRAIHIVSQGYRRRPGCRTYEPVPGERSLRPVRTCPKWFADGPDDDRHHYVAECGALVELEVLPADRTAQGAPEGT</sequence>
<organism evidence="1 2">
    <name type="scientific">Streptomyces ochraceiscleroticus</name>
    <dbReference type="NCBI Taxonomy" id="47761"/>
    <lineage>
        <taxon>Bacteria</taxon>
        <taxon>Bacillati</taxon>
        <taxon>Actinomycetota</taxon>
        <taxon>Actinomycetes</taxon>
        <taxon>Kitasatosporales</taxon>
        <taxon>Streptomycetaceae</taxon>
        <taxon>Streptomyces</taxon>
    </lineage>
</organism>
<evidence type="ECO:0000313" key="1">
    <source>
        <dbReference type="EMBL" id="MFC6062215.1"/>
    </source>
</evidence>
<dbReference type="Proteomes" id="UP001596139">
    <property type="component" value="Unassembled WGS sequence"/>
</dbReference>
<keyword evidence="2" id="KW-1185">Reference proteome</keyword>
<dbReference type="InterPro" id="IPR046485">
    <property type="entry name" value="DUF6578"/>
</dbReference>
<reference evidence="2" key="1">
    <citation type="journal article" date="2019" name="Int. J. Syst. Evol. Microbiol.">
        <title>The Global Catalogue of Microorganisms (GCM) 10K type strain sequencing project: providing services to taxonomists for standard genome sequencing and annotation.</title>
        <authorList>
            <consortium name="The Broad Institute Genomics Platform"/>
            <consortium name="The Broad Institute Genome Sequencing Center for Infectious Disease"/>
            <person name="Wu L."/>
            <person name="Ma J."/>
        </authorList>
    </citation>
    <scope>NUCLEOTIDE SEQUENCE [LARGE SCALE GENOMIC DNA]</scope>
    <source>
        <strain evidence="2">CGMCC 1.15180</strain>
    </source>
</reference>
<dbReference type="RefSeq" id="WP_031055440.1">
    <property type="nucleotide sequence ID" value="NZ_JBHSPX010000002.1"/>
</dbReference>
<dbReference type="EMBL" id="JBHSPX010000002">
    <property type="protein sequence ID" value="MFC6062215.1"/>
    <property type="molecule type" value="Genomic_DNA"/>
</dbReference>
<accession>A0ABW1MEV4</accession>
<name>A0ABW1MEV4_9ACTN</name>
<protein>
    <submittedName>
        <fullName evidence="1">DUF6578 domain-containing protein</fullName>
    </submittedName>
</protein>
<proteinExistence type="predicted"/>
<evidence type="ECO:0000313" key="2">
    <source>
        <dbReference type="Proteomes" id="UP001596139"/>
    </source>
</evidence>
<comment type="caution">
    <text evidence="1">The sequence shown here is derived from an EMBL/GenBank/DDBJ whole genome shotgun (WGS) entry which is preliminary data.</text>
</comment>